<dbReference type="Pfam" id="PF01183">
    <property type="entry name" value="Glyco_hydro_25"/>
    <property type="match status" value="1"/>
</dbReference>
<name>A0A6J6HXJ9_9ZZZZ</name>
<dbReference type="InterPro" id="IPR018077">
    <property type="entry name" value="Glyco_hydro_fam25_subgr"/>
</dbReference>
<evidence type="ECO:0000256" key="3">
    <source>
        <dbReference type="ARBA" id="ARBA00023295"/>
    </source>
</evidence>
<evidence type="ECO:0000256" key="2">
    <source>
        <dbReference type="ARBA" id="ARBA00022801"/>
    </source>
</evidence>
<organism evidence="4">
    <name type="scientific">freshwater metagenome</name>
    <dbReference type="NCBI Taxonomy" id="449393"/>
    <lineage>
        <taxon>unclassified sequences</taxon>
        <taxon>metagenomes</taxon>
        <taxon>ecological metagenomes</taxon>
    </lineage>
</organism>
<dbReference type="PANTHER" id="PTHR34135">
    <property type="entry name" value="LYSOZYME"/>
    <property type="match status" value="1"/>
</dbReference>
<evidence type="ECO:0000256" key="1">
    <source>
        <dbReference type="ARBA" id="ARBA00010646"/>
    </source>
</evidence>
<dbReference type="GO" id="GO:0003796">
    <property type="term" value="F:lysozyme activity"/>
    <property type="evidence" value="ECO:0007669"/>
    <property type="project" value="InterPro"/>
</dbReference>
<dbReference type="GO" id="GO:0009253">
    <property type="term" value="P:peptidoglycan catabolic process"/>
    <property type="evidence" value="ECO:0007669"/>
    <property type="project" value="InterPro"/>
</dbReference>
<dbReference type="InterPro" id="IPR002053">
    <property type="entry name" value="Glyco_hydro_25"/>
</dbReference>
<accession>A0A6J6HXJ9</accession>
<dbReference type="SMART" id="SM00641">
    <property type="entry name" value="Glyco_25"/>
    <property type="match status" value="1"/>
</dbReference>
<dbReference type="PANTHER" id="PTHR34135:SF2">
    <property type="entry name" value="LYSOZYME"/>
    <property type="match status" value="1"/>
</dbReference>
<reference evidence="4" key="1">
    <citation type="submission" date="2020-05" db="EMBL/GenBank/DDBJ databases">
        <authorList>
            <person name="Chiriac C."/>
            <person name="Salcher M."/>
            <person name="Ghai R."/>
            <person name="Kavagutti S V."/>
        </authorList>
    </citation>
    <scope>NUCLEOTIDE SEQUENCE</scope>
</reference>
<keyword evidence="3" id="KW-0326">Glycosidase</keyword>
<dbReference type="SUPFAM" id="SSF51445">
    <property type="entry name" value="(Trans)glycosidases"/>
    <property type="match status" value="1"/>
</dbReference>
<comment type="similarity">
    <text evidence="1">Belongs to the glycosyl hydrolase 25 family.</text>
</comment>
<proteinExistence type="inferred from homology"/>
<dbReference type="GO" id="GO:0016998">
    <property type="term" value="P:cell wall macromolecule catabolic process"/>
    <property type="evidence" value="ECO:0007669"/>
    <property type="project" value="InterPro"/>
</dbReference>
<dbReference type="InterPro" id="IPR017853">
    <property type="entry name" value="GH"/>
</dbReference>
<dbReference type="CDD" id="cd00599">
    <property type="entry name" value="GH25_muramidase"/>
    <property type="match status" value="1"/>
</dbReference>
<dbReference type="GO" id="GO:0016052">
    <property type="term" value="P:carbohydrate catabolic process"/>
    <property type="evidence" value="ECO:0007669"/>
    <property type="project" value="TreeGrafter"/>
</dbReference>
<dbReference type="AlphaFoldDB" id="A0A6J6HXJ9"/>
<sequence length="776" mass="79160">MTATPASALLRGIDVASWQHPGTSGSTCGRPIDWAQVRYSGVSFAYVKSTEATGYTNPCFAQDWAGIAGAGLLRGSYHYAKPALPVSTAIDQARYFVSRAGSMTGPGDLPGMLDLEETGGLNAPQLSDWTRAFMSEVTLLTGKKPVLYMGAFFFPGTMAADISANYRIWLPSYMCQNNVGERLCDPYTDARQPRLPTGWSSWTWWQFSSIENVPGVYANSTGTALDNVDMNFFCCDLASLQALTGSGGGAGSPFGILHSISVPEPTYANVFGWAIDPDSRDPIPVDVYVYGPDGQPGVGQRLDAGGEFPGLAAAYPGFGGAHAYFTAIPVPLGAKQVCAFGINVGSGGNSLLGCKSLGGDPFGVIDTARAVGPGRIEVTGWAIDPNGATSTPIVARVNGVDTVVTANQDRPDLGNPSGLGNLHGYTASVVVPAGGTAQVCMGAVNSIGPGSSASLGCRTVALPGGSPIGVVDTATAGIGSLSVTGWVVDPDTAAAIDVHVYVDGVGRVALRADGTRDDVAAGFPGYGATRGYNGSVSVGGGVHSVCVYGINVGVGTNVLVGCRNVQIGGGAPFGALDTATLVNDTIQVTGWAVDPDTAASILVHVYLDGQGYAFTADGNRPDIAGGLPAYGAAHGFSGALPAPDGVHSVCAYAIDAVGGNGNRLLGCKTVMVPVGNPIGFIDGVSVVNGVVNANGWAIDPNTSSADVVHVYVNGFGFQISADGSRPDLGNPWGLGSNHGWTFSTGRIGSGNQHICVYALNIAGSGSHQLLGCRDVS</sequence>
<dbReference type="Gene3D" id="3.20.20.80">
    <property type="entry name" value="Glycosidases"/>
    <property type="match status" value="1"/>
</dbReference>
<gene>
    <name evidence="4" type="ORF">UFOPK1906_00468</name>
</gene>
<keyword evidence="2" id="KW-0378">Hydrolase</keyword>
<protein>
    <submittedName>
        <fullName evidence="4">Unannotated protein</fullName>
    </submittedName>
</protein>
<dbReference type="PROSITE" id="PS51904">
    <property type="entry name" value="GLYCOSYL_HYDROL_F25_2"/>
    <property type="match status" value="1"/>
</dbReference>
<dbReference type="EMBL" id="CAEZVC010000018">
    <property type="protein sequence ID" value="CAB4617367.1"/>
    <property type="molecule type" value="Genomic_DNA"/>
</dbReference>
<evidence type="ECO:0000313" key="4">
    <source>
        <dbReference type="EMBL" id="CAB4617367.1"/>
    </source>
</evidence>